<dbReference type="EMBL" id="KZ821633">
    <property type="protein sequence ID" value="PYH66687.1"/>
    <property type="molecule type" value="Genomic_DNA"/>
</dbReference>
<keyword evidence="2" id="KW-1185">Reference proteome</keyword>
<protein>
    <submittedName>
        <fullName evidence="1">Uncharacterized protein</fullName>
    </submittedName>
</protein>
<sequence length="176" mass="19417">MDHDQVVFLTGATGNFGGCILYKLAVQLPTKKNYVLCRRSFSSTKRSTTSLGITSDACIVGLGNTRLTSDPTVRTVWPHSDPRFSLYTDIEVKEGRSTTAGGAAFKELLRRIEQNPAMLLEPDVENNLTYELSKHLARHMPRAAETSAEGIVEMPIDSLMAVEIQRGLRGDLELGY</sequence>
<dbReference type="Proteomes" id="UP000248405">
    <property type="component" value="Unassembled WGS sequence"/>
</dbReference>
<dbReference type="GeneID" id="37217326"/>
<dbReference type="RefSeq" id="XP_025560481.1">
    <property type="nucleotide sequence ID" value="XM_025712734.1"/>
</dbReference>
<reference evidence="1" key="1">
    <citation type="submission" date="2016-12" db="EMBL/GenBank/DDBJ databases">
        <title>The genomes of Aspergillus section Nigri reveals drivers in fungal speciation.</title>
        <authorList>
            <consortium name="DOE Joint Genome Institute"/>
            <person name="Vesth T.C."/>
            <person name="Nybo J."/>
            <person name="Theobald S."/>
            <person name="Brandl J."/>
            <person name="Frisvad J.C."/>
            <person name="Nielsen K.F."/>
            <person name="Lyhne E.K."/>
            <person name="Kogle M.E."/>
            <person name="Kuo A."/>
            <person name="Riley R."/>
            <person name="Clum A."/>
            <person name="Nolan M."/>
            <person name="Lipzen A."/>
            <person name="Salamov A."/>
            <person name="Henrissat B."/>
            <person name="Wiebenga A."/>
            <person name="De Vries R.P."/>
            <person name="Grigoriev I.V."/>
            <person name="Mortensen U.H."/>
            <person name="Andersen M.R."/>
            <person name="Baker S.E."/>
        </authorList>
    </citation>
    <scope>NUCLEOTIDE SEQUENCE [LARGE SCALE GENOMIC DNA]</scope>
    <source>
        <strain evidence="1">CBS 113365</strain>
    </source>
</reference>
<accession>A0A319B200</accession>
<evidence type="ECO:0000313" key="1">
    <source>
        <dbReference type="EMBL" id="PYH66687.1"/>
    </source>
</evidence>
<proteinExistence type="predicted"/>
<gene>
    <name evidence="1" type="ORF">BO88DRAFT_489802</name>
</gene>
<name>A0A319B200_ASPVC</name>
<organism evidence="1 2">
    <name type="scientific">Aspergillus vadensis (strain CBS 113365 / IMI 142717 / IBT 24658)</name>
    <dbReference type="NCBI Taxonomy" id="1448311"/>
    <lineage>
        <taxon>Eukaryota</taxon>
        <taxon>Fungi</taxon>
        <taxon>Dikarya</taxon>
        <taxon>Ascomycota</taxon>
        <taxon>Pezizomycotina</taxon>
        <taxon>Eurotiomycetes</taxon>
        <taxon>Eurotiomycetidae</taxon>
        <taxon>Eurotiales</taxon>
        <taxon>Aspergillaceae</taxon>
        <taxon>Aspergillus</taxon>
        <taxon>Aspergillus subgen. Circumdati</taxon>
    </lineage>
</organism>
<dbReference type="OrthoDB" id="329835at2759"/>
<evidence type="ECO:0000313" key="2">
    <source>
        <dbReference type="Proteomes" id="UP000248405"/>
    </source>
</evidence>
<dbReference type="AlphaFoldDB" id="A0A319B200"/>
<dbReference type="Gene3D" id="3.40.50.720">
    <property type="entry name" value="NAD(P)-binding Rossmann-like Domain"/>
    <property type="match status" value="1"/>
</dbReference>